<dbReference type="PIRSF" id="PIRSF029895">
    <property type="entry name" value="SpoIV"/>
    <property type="match status" value="1"/>
</dbReference>
<sequence length="395" mass="45669">MKNQWTNFFSGYVKIKVTGKLIEPFLNHCVKENLRIWNLKRINPNSVTGYLMLEDIPKIRKIIRKSECKLEFIGRRGIPFLLKKMISNSGFIIGLLAAVFLILFLSNIVWSIEITGANPKLEHDIRKELSAIGIKRGKLHFSLPTNEQIQSKLMERIPEITWVGVQLNGTSYHFEVVEKKVVEEPAPLSPRHLVAKKKAVIYDYFVEQGQPVVKINDFVRPGQILVSGIIGKEGKTELTAAKGKIFGEIWYKSHITVPLETEFHVFTGKYMEKYYLNIFNFSIPLWGFKKVEFSNYKIENIDKQIKFLKWNLPIVYRKQIIREEEKHLRKYDQKTAIQVAKKTAIDALKAKLDEDAVIKGENVLHQKVDNGKLKLMIHYQVIEDIAIPQPIVQGD</sequence>
<organism evidence="2 3">
    <name type="scientific">Calidifontibacillus erzurumensis</name>
    <dbReference type="NCBI Taxonomy" id="2741433"/>
    <lineage>
        <taxon>Bacteria</taxon>
        <taxon>Bacillati</taxon>
        <taxon>Bacillota</taxon>
        <taxon>Bacilli</taxon>
        <taxon>Bacillales</taxon>
        <taxon>Bacillaceae</taxon>
        <taxon>Calidifontibacillus/Schinkia group</taxon>
        <taxon>Calidifontibacillus</taxon>
    </lineage>
</organism>
<dbReference type="AlphaFoldDB" id="A0A8J8K9Z5"/>
<dbReference type="NCBIfam" id="TIGR02876">
    <property type="entry name" value="spore_yqfD"/>
    <property type="match status" value="1"/>
</dbReference>
<name>A0A8J8K9Z5_9BACI</name>
<dbReference type="EMBL" id="JABTTE010000001">
    <property type="protein sequence ID" value="NSL50289.1"/>
    <property type="molecule type" value="Genomic_DNA"/>
</dbReference>
<dbReference type="InterPro" id="IPR010690">
    <property type="entry name" value="YqfD"/>
</dbReference>
<evidence type="ECO:0000313" key="2">
    <source>
        <dbReference type="EMBL" id="NSL50289.1"/>
    </source>
</evidence>
<evidence type="ECO:0000313" key="3">
    <source>
        <dbReference type="Proteomes" id="UP000625804"/>
    </source>
</evidence>
<dbReference type="Proteomes" id="UP000625804">
    <property type="component" value="Unassembled WGS sequence"/>
</dbReference>
<reference evidence="2" key="1">
    <citation type="submission" date="2020-06" db="EMBL/GenBank/DDBJ databases">
        <title>A novel thermopfilic bacterium from Erzurum, Turkey.</title>
        <authorList>
            <person name="Adiguzel A."/>
            <person name="Ay H."/>
            <person name="Baltaci M.O."/>
        </authorList>
    </citation>
    <scope>NUCLEOTIDE SEQUENCE</scope>
    <source>
        <strain evidence="2">P2</strain>
    </source>
</reference>
<dbReference type="RefSeq" id="WP_173729485.1">
    <property type="nucleotide sequence ID" value="NZ_JABTTE010000001.1"/>
</dbReference>
<keyword evidence="1" id="KW-0472">Membrane</keyword>
<dbReference type="Pfam" id="PF06898">
    <property type="entry name" value="YqfD"/>
    <property type="match status" value="1"/>
</dbReference>
<comment type="caution">
    <text evidence="2">The sequence shown here is derived from an EMBL/GenBank/DDBJ whole genome shotgun (WGS) entry which is preliminary data.</text>
</comment>
<keyword evidence="1" id="KW-1133">Transmembrane helix</keyword>
<protein>
    <submittedName>
        <fullName evidence="2">Sporulation protein YqfD</fullName>
    </submittedName>
</protein>
<keyword evidence="1" id="KW-0812">Transmembrane</keyword>
<evidence type="ECO:0000256" key="1">
    <source>
        <dbReference type="SAM" id="Phobius"/>
    </source>
</evidence>
<accession>A0A8J8K9Z5</accession>
<proteinExistence type="predicted"/>
<feature type="transmembrane region" description="Helical" evidence="1">
    <location>
        <begin position="90"/>
        <end position="110"/>
    </location>
</feature>
<gene>
    <name evidence="2" type="primary">yqfD</name>
    <name evidence="2" type="ORF">HR057_00745</name>
</gene>
<keyword evidence="3" id="KW-1185">Reference proteome</keyword>